<dbReference type="Pfam" id="PF00571">
    <property type="entry name" value="CBS"/>
    <property type="match status" value="2"/>
</dbReference>
<dbReference type="Gene3D" id="3.10.580.10">
    <property type="entry name" value="CBS-domain"/>
    <property type="match status" value="1"/>
</dbReference>
<dbReference type="GO" id="GO:0008773">
    <property type="term" value="F:[protein-PII] uridylyltransferase activity"/>
    <property type="evidence" value="ECO:0007669"/>
    <property type="project" value="InterPro"/>
</dbReference>
<dbReference type="SUPFAM" id="SSF54631">
    <property type="entry name" value="CBS-domain pair"/>
    <property type="match status" value="1"/>
</dbReference>
<evidence type="ECO:0000256" key="1">
    <source>
        <dbReference type="ARBA" id="ARBA00023122"/>
    </source>
</evidence>
<dbReference type="AlphaFoldDB" id="A0A238Y5J9"/>
<dbReference type="InterPro" id="IPR018821">
    <property type="entry name" value="DUF294_put_nucleoTrafse_sb-bd"/>
</dbReference>
<reference evidence="4 5" key="1">
    <citation type="submission" date="2017-06" db="EMBL/GenBank/DDBJ databases">
        <authorList>
            <person name="Kim H.J."/>
            <person name="Triplett B.A."/>
        </authorList>
    </citation>
    <scope>NUCLEOTIDE SEQUENCE [LARGE SCALE GENOMIC DNA]</scope>
    <source>
        <strain evidence="4 5">DSM 13116</strain>
    </source>
</reference>
<gene>
    <name evidence="4" type="ORF">SAMN04488503_0705</name>
</gene>
<dbReference type="PANTHER" id="PTHR43080">
    <property type="entry name" value="CBS DOMAIN-CONTAINING PROTEIN CBSX3, MITOCHONDRIAL"/>
    <property type="match status" value="1"/>
</dbReference>
<name>A0A238Y5J9_9BACT</name>
<feature type="domain" description="CBS" evidence="3">
    <location>
        <begin position="94"/>
        <end position="151"/>
    </location>
</feature>
<dbReference type="Pfam" id="PF03445">
    <property type="entry name" value="DUF294"/>
    <property type="match status" value="1"/>
</dbReference>
<evidence type="ECO:0000259" key="3">
    <source>
        <dbReference type="PROSITE" id="PS51371"/>
    </source>
</evidence>
<protein>
    <submittedName>
        <fullName evidence="4">CBS domain-containing protein</fullName>
    </submittedName>
</protein>
<dbReference type="InterPro" id="IPR000644">
    <property type="entry name" value="CBS_dom"/>
</dbReference>
<dbReference type="PROSITE" id="PS51371">
    <property type="entry name" value="CBS"/>
    <property type="match status" value="1"/>
</dbReference>
<dbReference type="PANTHER" id="PTHR43080:SF2">
    <property type="entry name" value="CBS DOMAIN-CONTAINING PROTEIN"/>
    <property type="match status" value="1"/>
</dbReference>
<dbReference type="InterPro" id="IPR005105">
    <property type="entry name" value="GlnD_Uridyltrans_N"/>
</dbReference>
<evidence type="ECO:0000313" key="4">
    <source>
        <dbReference type="EMBL" id="SNR66367.1"/>
    </source>
</evidence>
<dbReference type="Pfam" id="PF10335">
    <property type="entry name" value="DUF294_C"/>
    <property type="match status" value="1"/>
</dbReference>
<keyword evidence="5" id="KW-1185">Reference proteome</keyword>
<dbReference type="OrthoDB" id="9808528at2"/>
<dbReference type="Proteomes" id="UP000198324">
    <property type="component" value="Unassembled WGS sequence"/>
</dbReference>
<keyword evidence="1 2" id="KW-0129">CBS domain</keyword>
<accession>A0A238Y5J9</accession>
<dbReference type="InterPro" id="IPR051257">
    <property type="entry name" value="Diverse_CBS-Domain"/>
</dbReference>
<evidence type="ECO:0000256" key="2">
    <source>
        <dbReference type="PROSITE-ProRule" id="PRU00703"/>
    </source>
</evidence>
<dbReference type="SMART" id="SM00116">
    <property type="entry name" value="CBS"/>
    <property type="match status" value="2"/>
</dbReference>
<organism evidence="4 5">
    <name type="scientific">Humidesulfovibrio mexicanus</name>
    <dbReference type="NCBI Taxonomy" id="147047"/>
    <lineage>
        <taxon>Bacteria</taxon>
        <taxon>Pseudomonadati</taxon>
        <taxon>Thermodesulfobacteriota</taxon>
        <taxon>Desulfovibrionia</taxon>
        <taxon>Desulfovibrionales</taxon>
        <taxon>Desulfovibrionaceae</taxon>
        <taxon>Humidesulfovibrio</taxon>
    </lineage>
</organism>
<proteinExistence type="predicted"/>
<dbReference type="InterPro" id="IPR046342">
    <property type="entry name" value="CBS_dom_sf"/>
</dbReference>
<dbReference type="SUPFAM" id="SSF81301">
    <property type="entry name" value="Nucleotidyltransferase"/>
    <property type="match status" value="1"/>
</dbReference>
<sequence>MSQDAQHLPDPFLRLTAADVSCAAPVFVQADDSVADAARAMARAGATAALVRPHGRGDDDARPERLGILTERDVLARVVAAGLDPAATAVAQVMTSRLITVRPTDPLIEAFSRMLKGGVRRLVILDAAGAAAGILGEGDMLAARGESPLALAAEINAAEDEAALARAFLRLSRLAARSVAEGIDAQAVGRLISHMHDRIMTQAWDLALLETLPAHGPAPARHAVCVLGSQARREQYLATDQDLALVWERPEAAPEHAGAWFGDLGARLTRILLAVGFPPCPRRIMLDNPDWRRSVDSWLDLADGIAAKPEGEGVVTASLLADLRPLDAPALSDAKCCLPELGTALRRELDRRFRDSALLLKCMAREAVRFSPPLGLFRGFSPDKDGRLDLKRGGVFPVTQGAKALGLQHGLEQTGTLERLEALGRAGTLSRSLARGLCEGCALLQTLRMRAQAESLAQGETPGNTIRPDELGKIEAERLRAAFKLVGELQDLLSASFALHLMA</sequence>
<dbReference type="InterPro" id="IPR043519">
    <property type="entry name" value="NT_sf"/>
</dbReference>
<dbReference type="EMBL" id="FZOC01000001">
    <property type="protein sequence ID" value="SNR66367.1"/>
    <property type="molecule type" value="Genomic_DNA"/>
</dbReference>
<dbReference type="RefSeq" id="WP_089271740.1">
    <property type="nucleotide sequence ID" value="NZ_FZOC01000001.1"/>
</dbReference>
<dbReference type="Gene3D" id="3.30.460.10">
    <property type="entry name" value="Beta Polymerase, domain 2"/>
    <property type="match status" value="1"/>
</dbReference>
<dbReference type="CDD" id="cd05401">
    <property type="entry name" value="NT_GlnE_GlnD_like"/>
    <property type="match status" value="1"/>
</dbReference>
<evidence type="ECO:0000313" key="5">
    <source>
        <dbReference type="Proteomes" id="UP000198324"/>
    </source>
</evidence>